<dbReference type="Gene3D" id="3.20.20.450">
    <property type="entry name" value="EAL domain"/>
    <property type="match status" value="1"/>
</dbReference>
<dbReference type="GO" id="GO:0071111">
    <property type="term" value="F:cyclic-guanylate-specific phosphodiesterase activity"/>
    <property type="evidence" value="ECO:0007669"/>
    <property type="project" value="InterPro"/>
</dbReference>
<dbReference type="PANTHER" id="PTHR33121">
    <property type="entry name" value="CYCLIC DI-GMP PHOSPHODIESTERASE PDEF"/>
    <property type="match status" value="1"/>
</dbReference>
<dbReference type="InterPro" id="IPR035919">
    <property type="entry name" value="EAL_sf"/>
</dbReference>
<evidence type="ECO:0000313" key="2">
    <source>
        <dbReference type="EMBL" id="RJF98337.1"/>
    </source>
</evidence>
<feature type="domain" description="EAL" evidence="1">
    <location>
        <begin position="1"/>
        <end position="217"/>
    </location>
</feature>
<gene>
    <name evidence="2" type="ORF">D3871_07270</name>
</gene>
<dbReference type="SMART" id="SM00052">
    <property type="entry name" value="EAL"/>
    <property type="match status" value="1"/>
</dbReference>
<evidence type="ECO:0000259" key="1">
    <source>
        <dbReference type="PROSITE" id="PS50883"/>
    </source>
</evidence>
<protein>
    <submittedName>
        <fullName evidence="2">EAL domain-containing protein</fullName>
    </submittedName>
</protein>
<dbReference type="PROSITE" id="PS50883">
    <property type="entry name" value="EAL"/>
    <property type="match status" value="1"/>
</dbReference>
<accession>A0A3A3FQ43</accession>
<comment type="caution">
    <text evidence="2">The sequence shown here is derived from an EMBL/GenBank/DDBJ whole genome shotgun (WGS) entry which is preliminary data.</text>
</comment>
<dbReference type="SUPFAM" id="SSF141868">
    <property type="entry name" value="EAL domain-like"/>
    <property type="match status" value="1"/>
</dbReference>
<dbReference type="Pfam" id="PF00563">
    <property type="entry name" value="EAL"/>
    <property type="match status" value="1"/>
</dbReference>
<name>A0A3A3FQ43_9BURK</name>
<keyword evidence="3" id="KW-1185">Reference proteome</keyword>
<dbReference type="OrthoDB" id="9804751at2"/>
<dbReference type="PANTHER" id="PTHR33121:SF76">
    <property type="entry name" value="SIGNALING PROTEIN"/>
    <property type="match status" value="1"/>
</dbReference>
<dbReference type="RefSeq" id="WP_119768293.1">
    <property type="nucleotide sequence ID" value="NZ_QYUO01000001.1"/>
</dbReference>
<organism evidence="2 3">
    <name type="scientific">Noviherbaspirillum saxi</name>
    <dbReference type="NCBI Taxonomy" id="2320863"/>
    <lineage>
        <taxon>Bacteria</taxon>
        <taxon>Pseudomonadati</taxon>
        <taxon>Pseudomonadota</taxon>
        <taxon>Betaproteobacteria</taxon>
        <taxon>Burkholderiales</taxon>
        <taxon>Oxalobacteraceae</taxon>
        <taxon>Noviherbaspirillum</taxon>
    </lineage>
</organism>
<dbReference type="EMBL" id="QYUO01000001">
    <property type="protein sequence ID" value="RJF98337.1"/>
    <property type="molecule type" value="Genomic_DNA"/>
</dbReference>
<proteinExistence type="predicted"/>
<sequence length="217" mass="24086">MSNQAQLISSDTAYQSLPIHDFFLGRQPILSRDNQLVAYELLFRDADTGTANVTDNVAATASVIAHTAQLGLSNVIGSQLGFINVDADLLNSDVIHFLPKNKVVLEILETVLATKSLLARVEELAEAGYRFALDDVVEYSDAVQKLLPLIPVVKVDISNMEDEHLSRLTRLFKTSGKTLLAEKVETLEQFERCMQLGFDYFQGYYFARPTVLTGKKA</sequence>
<dbReference type="InterPro" id="IPR050706">
    <property type="entry name" value="Cyclic-di-GMP_PDE-like"/>
</dbReference>
<dbReference type="Proteomes" id="UP000265955">
    <property type="component" value="Unassembled WGS sequence"/>
</dbReference>
<dbReference type="AlphaFoldDB" id="A0A3A3FQ43"/>
<evidence type="ECO:0000313" key="3">
    <source>
        <dbReference type="Proteomes" id="UP000265955"/>
    </source>
</evidence>
<dbReference type="InterPro" id="IPR001633">
    <property type="entry name" value="EAL_dom"/>
</dbReference>
<reference evidence="3" key="1">
    <citation type="submission" date="2018-09" db="EMBL/GenBank/DDBJ databases">
        <authorList>
            <person name="Zhu H."/>
        </authorList>
    </citation>
    <scope>NUCLEOTIDE SEQUENCE [LARGE SCALE GENOMIC DNA]</scope>
    <source>
        <strain evidence="3">K1R23-30</strain>
    </source>
</reference>